<keyword evidence="3" id="KW-1185">Reference proteome</keyword>
<organism evidence="2 3">
    <name type="scientific">Colletotrichum lupini</name>
    <dbReference type="NCBI Taxonomy" id="145971"/>
    <lineage>
        <taxon>Eukaryota</taxon>
        <taxon>Fungi</taxon>
        <taxon>Dikarya</taxon>
        <taxon>Ascomycota</taxon>
        <taxon>Pezizomycotina</taxon>
        <taxon>Sordariomycetes</taxon>
        <taxon>Hypocreomycetidae</taxon>
        <taxon>Glomerellales</taxon>
        <taxon>Glomerellaceae</taxon>
        <taxon>Colletotrichum</taxon>
        <taxon>Colletotrichum acutatum species complex</taxon>
    </lineage>
</organism>
<reference evidence="2" key="1">
    <citation type="journal article" date="2021" name="Mol. Plant Microbe Interact.">
        <title>Complete Genome Sequence of the Plant-Pathogenic Fungus Colletotrichum lupini.</title>
        <authorList>
            <person name="Baroncelli R."/>
            <person name="Pensec F."/>
            <person name="Da Lio D."/>
            <person name="Boufleur T."/>
            <person name="Vicente I."/>
            <person name="Sarrocco S."/>
            <person name="Picot A."/>
            <person name="Baraldi E."/>
            <person name="Sukno S."/>
            <person name="Thon M."/>
            <person name="Le Floch G."/>
        </authorList>
    </citation>
    <scope>NUCLEOTIDE SEQUENCE</scope>
    <source>
        <strain evidence="2">IMI 504893</strain>
    </source>
</reference>
<dbReference type="EMBL" id="CP019476">
    <property type="protein sequence ID" value="UQC83533.1"/>
    <property type="molecule type" value="Genomic_DNA"/>
</dbReference>
<gene>
    <name evidence="2" type="ORF">CLUP02_09027</name>
</gene>
<feature type="compositionally biased region" description="Basic and acidic residues" evidence="1">
    <location>
        <begin position="23"/>
        <end position="33"/>
    </location>
</feature>
<accession>A0A9Q8SU70</accession>
<protein>
    <submittedName>
        <fullName evidence="2">Uncharacterized protein</fullName>
    </submittedName>
</protein>
<evidence type="ECO:0000313" key="3">
    <source>
        <dbReference type="Proteomes" id="UP000830671"/>
    </source>
</evidence>
<evidence type="ECO:0000256" key="1">
    <source>
        <dbReference type="SAM" id="MobiDB-lite"/>
    </source>
</evidence>
<feature type="region of interest" description="Disordered" evidence="1">
    <location>
        <begin position="1"/>
        <end position="48"/>
    </location>
</feature>
<dbReference type="KEGG" id="clup:CLUP02_09027"/>
<dbReference type="GeneID" id="73343018"/>
<proteinExistence type="predicted"/>
<dbReference type="RefSeq" id="XP_049145152.1">
    <property type="nucleotide sequence ID" value="XM_049288008.1"/>
</dbReference>
<evidence type="ECO:0000313" key="2">
    <source>
        <dbReference type="EMBL" id="UQC83533.1"/>
    </source>
</evidence>
<dbReference type="Proteomes" id="UP000830671">
    <property type="component" value="Chromosome 4"/>
</dbReference>
<dbReference type="AlphaFoldDB" id="A0A9Q8SU70"/>
<name>A0A9Q8SU70_9PEZI</name>
<sequence>MQEEEDGPSATAAGDGSGGLEDCGERKRESARETEDEGEGEDGASRRRAGGCWCTVKSDCVPRLAVTGPDPSEARNSRVPTSWAARHWLSWASHGKLSRGTFLEPWAVVFPKLRRGRRPGPNDMVRLNYITVRSVSRLRVPSKVKGENFGQESEHPRPNLPTPVIQGREHQGRFHDSPIAVLVQAVQAGLGFFSAGAGSADRVPEPRGNKRHACTRHRTPDTVHVMETRPVAICPESRLHALSRTALRRREPTMNERSPEWKPSSLVDVDMLAKKQRGPRSLGLLSSLVEVSTPSHWAGLQQERFFMLTQTGTEASTHSFKEALDAAKLQAVPRNNGFVRKFRGRVTTDDTLDRRRNSYGADHHLRLIHTDGRAGTDCRAAPMCFAKPTSGPGGITSYGIIMANLHQRFYNEEKLNLDRHGGGFAIVNIHSGVRGDGAIAGCSTVRSNPCDPWPITLHCLRHERFSVDVVIAPRPRLLLRDANSSALVQCDAPNKLRLRNSWEAGSRPSVPLSAFGSIGAPSSSSRLFNSRCKFCLPQVPLVLINQLLPSSSSLIRASEFTFPSFSILRHLPLIHLVS</sequence>